<dbReference type="InterPro" id="IPR048769">
    <property type="entry name" value="HepT-like_dom"/>
</dbReference>
<accession>A0A2H5Y641</accession>
<dbReference type="AlphaFoldDB" id="A0A2H5Y641"/>
<protein>
    <recommendedName>
        <fullName evidence="2">HepT-like domain-containing protein</fullName>
    </recommendedName>
</protein>
<proteinExistence type="predicted"/>
<evidence type="ECO:0000259" key="2">
    <source>
        <dbReference type="Pfam" id="PF20797"/>
    </source>
</evidence>
<comment type="caution">
    <text evidence="3">The sequence shown here is derived from an EMBL/GenBank/DDBJ whole genome shotgun (WGS) entry which is preliminary data.</text>
</comment>
<evidence type="ECO:0000313" key="3">
    <source>
        <dbReference type="EMBL" id="GBD08907.1"/>
    </source>
</evidence>
<organism evidence="3 4">
    <name type="scientific">Candidatus Thermoflexus japonica</name>
    <dbReference type="NCBI Taxonomy" id="2035417"/>
    <lineage>
        <taxon>Bacteria</taxon>
        <taxon>Bacillati</taxon>
        <taxon>Chloroflexota</taxon>
        <taxon>Thermoflexia</taxon>
        <taxon>Thermoflexales</taxon>
        <taxon>Thermoflexaceae</taxon>
        <taxon>Thermoflexus</taxon>
    </lineage>
</organism>
<dbReference type="Proteomes" id="UP000236642">
    <property type="component" value="Unassembled WGS sequence"/>
</dbReference>
<gene>
    <name evidence="3" type="ORF">HRbin22_01153</name>
</gene>
<evidence type="ECO:0000256" key="1">
    <source>
        <dbReference type="SAM" id="MobiDB-lite"/>
    </source>
</evidence>
<evidence type="ECO:0000313" key="4">
    <source>
        <dbReference type="Proteomes" id="UP000236642"/>
    </source>
</evidence>
<reference evidence="4" key="1">
    <citation type="submission" date="2017-09" db="EMBL/GenBank/DDBJ databases">
        <title>Metaegenomics of thermophilic ammonia-oxidizing enrichment culture.</title>
        <authorList>
            <person name="Kato S."/>
            <person name="Suzuki K."/>
        </authorList>
    </citation>
    <scope>NUCLEOTIDE SEQUENCE [LARGE SCALE GENOMIC DNA]</scope>
</reference>
<dbReference type="Pfam" id="PF20797">
    <property type="entry name" value="HepT-like_2"/>
    <property type="match status" value="1"/>
</dbReference>
<sequence length="86" mass="9955">MSAEIPGIRPLALSRETRGCLDEDRGFRHRVRHGYAFRLRPGRLQERAEGVEPCLEPLQQDLEQFVGFPRDPYPSRSPVRAMPRVK</sequence>
<feature type="domain" description="HepT-like" evidence="2">
    <location>
        <begin position="1"/>
        <end position="66"/>
    </location>
</feature>
<dbReference type="EMBL" id="BEHY01000021">
    <property type="protein sequence ID" value="GBD08907.1"/>
    <property type="molecule type" value="Genomic_DNA"/>
</dbReference>
<feature type="region of interest" description="Disordered" evidence="1">
    <location>
        <begin position="67"/>
        <end position="86"/>
    </location>
</feature>
<name>A0A2H5Y641_9CHLR</name>